<evidence type="ECO:0000313" key="1">
    <source>
        <dbReference type="EMBL" id="KAJ7761569.1"/>
    </source>
</evidence>
<sequence length="130" mass="14808">YALRLQATATDGLSIHAIQANYIMQYAGSLIGRQFKTIAQTNVFHVYDLVTDYQFMAWKATGELATLLWFPEIRNLVEYRTDLKVAVANVLDIFAMIDPWKIITKIKYHLLVHIDEDTTEFGPLVGVATE</sequence>
<feature type="non-terminal residue" evidence="1">
    <location>
        <position position="130"/>
    </location>
</feature>
<organism evidence="1 2">
    <name type="scientific">Mycena maculata</name>
    <dbReference type="NCBI Taxonomy" id="230809"/>
    <lineage>
        <taxon>Eukaryota</taxon>
        <taxon>Fungi</taxon>
        <taxon>Dikarya</taxon>
        <taxon>Basidiomycota</taxon>
        <taxon>Agaricomycotina</taxon>
        <taxon>Agaricomycetes</taxon>
        <taxon>Agaricomycetidae</taxon>
        <taxon>Agaricales</taxon>
        <taxon>Marasmiineae</taxon>
        <taxon>Mycenaceae</taxon>
        <taxon>Mycena</taxon>
    </lineage>
</organism>
<protein>
    <submittedName>
        <fullName evidence="1">Uncharacterized protein</fullName>
    </submittedName>
</protein>
<gene>
    <name evidence="1" type="ORF">DFH07DRAFT_685345</name>
</gene>
<comment type="caution">
    <text evidence="1">The sequence shown here is derived from an EMBL/GenBank/DDBJ whole genome shotgun (WGS) entry which is preliminary data.</text>
</comment>
<name>A0AAD7NHR6_9AGAR</name>
<reference evidence="1" key="1">
    <citation type="submission" date="2023-03" db="EMBL/GenBank/DDBJ databases">
        <title>Massive genome expansion in bonnet fungi (Mycena s.s.) driven by repeated elements and novel gene families across ecological guilds.</title>
        <authorList>
            <consortium name="Lawrence Berkeley National Laboratory"/>
            <person name="Harder C.B."/>
            <person name="Miyauchi S."/>
            <person name="Viragh M."/>
            <person name="Kuo A."/>
            <person name="Thoen E."/>
            <person name="Andreopoulos B."/>
            <person name="Lu D."/>
            <person name="Skrede I."/>
            <person name="Drula E."/>
            <person name="Henrissat B."/>
            <person name="Morin E."/>
            <person name="Kohler A."/>
            <person name="Barry K."/>
            <person name="LaButti K."/>
            <person name="Morin E."/>
            <person name="Salamov A."/>
            <person name="Lipzen A."/>
            <person name="Mereny Z."/>
            <person name="Hegedus B."/>
            <person name="Baldrian P."/>
            <person name="Stursova M."/>
            <person name="Weitz H."/>
            <person name="Taylor A."/>
            <person name="Grigoriev I.V."/>
            <person name="Nagy L.G."/>
            <person name="Martin F."/>
            <person name="Kauserud H."/>
        </authorList>
    </citation>
    <scope>NUCLEOTIDE SEQUENCE</scope>
    <source>
        <strain evidence="1">CBHHK188m</strain>
    </source>
</reference>
<dbReference type="AlphaFoldDB" id="A0AAD7NHR6"/>
<accession>A0AAD7NHR6</accession>
<proteinExistence type="predicted"/>
<evidence type="ECO:0000313" key="2">
    <source>
        <dbReference type="Proteomes" id="UP001215280"/>
    </source>
</evidence>
<keyword evidence="2" id="KW-1185">Reference proteome</keyword>
<dbReference type="EMBL" id="JARJLG010000045">
    <property type="protein sequence ID" value="KAJ7761569.1"/>
    <property type="molecule type" value="Genomic_DNA"/>
</dbReference>
<dbReference type="Proteomes" id="UP001215280">
    <property type="component" value="Unassembled WGS sequence"/>
</dbReference>
<feature type="non-terminal residue" evidence="1">
    <location>
        <position position="1"/>
    </location>
</feature>